<evidence type="ECO:0000256" key="1">
    <source>
        <dbReference type="SAM" id="Phobius"/>
    </source>
</evidence>
<evidence type="ECO:0008006" key="4">
    <source>
        <dbReference type="Google" id="ProtNLM"/>
    </source>
</evidence>
<organism evidence="2 3">
    <name type="scientific">Paeniglutamicibacter antarcticus</name>
    <dbReference type="NCBI Taxonomy" id="494023"/>
    <lineage>
        <taxon>Bacteria</taxon>
        <taxon>Bacillati</taxon>
        <taxon>Actinomycetota</taxon>
        <taxon>Actinomycetes</taxon>
        <taxon>Micrococcales</taxon>
        <taxon>Micrococcaceae</taxon>
        <taxon>Paeniglutamicibacter</taxon>
    </lineage>
</organism>
<reference evidence="3" key="1">
    <citation type="journal article" date="2019" name="Int. J. Syst. Evol. Microbiol.">
        <title>The Global Catalogue of Microorganisms (GCM) 10K type strain sequencing project: providing services to taxonomists for standard genome sequencing and annotation.</title>
        <authorList>
            <consortium name="The Broad Institute Genomics Platform"/>
            <consortium name="The Broad Institute Genome Sequencing Center for Infectious Disease"/>
            <person name="Wu L."/>
            <person name="Ma J."/>
        </authorList>
    </citation>
    <scope>NUCLEOTIDE SEQUENCE [LARGE SCALE GENOMIC DNA]</scope>
    <source>
        <strain evidence="3">JCM 18952</strain>
    </source>
</reference>
<dbReference type="EMBL" id="BAABLK010000036">
    <property type="protein sequence ID" value="GAA5228257.1"/>
    <property type="molecule type" value="Genomic_DNA"/>
</dbReference>
<keyword evidence="1" id="KW-0472">Membrane</keyword>
<comment type="caution">
    <text evidence="2">The sequence shown here is derived from an EMBL/GenBank/DDBJ whole genome shotgun (WGS) entry which is preliminary data.</text>
</comment>
<keyword evidence="1" id="KW-1133">Transmembrane helix</keyword>
<accession>A0ABP9TNT8</accession>
<feature type="transmembrane region" description="Helical" evidence="1">
    <location>
        <begin position="12"/>
        <end position="32"/>
    </location>
</feature>
<dbReference type="RefSeq" id="WP_210099866.1">
    <property type="nucleotide sequence ID" value="NZ_BAABLK010000036.1"/>
</dbReference>
<evidence type="ECO:0000313" key="3">
    <source>
        <dbReference type="Proteomes" id="UP001501257"/>
    </source>
</evidence>
<protein>
    <recommendedName>
        <fullName evidence="4">DUF4825 domain-containing protein</fullName>
    </recommendedName>
</protein>
<keyword evidence="1" id="KW-0812">Transmembrane</keyword>
<sequence length="331" mass="35669">MSERLSPTRVAAIWAAAIVVLAVIAFVVITLTNHRVFGPAQKVEQLQSHLIKGEGAAALGLLNAKVPKGNALLLDGEGLKAASADIKDFTIGKPEKVTGSEDFVTLMASYSIHGVEQQTSYKLQRTGRHWVFFDDWSFVPVTLPTVAISANTTNEVVVNSQPAPLSKGKTTVPVFVPAVIDTGFTTPHFSADSRGLAVTGYSTKPTAVKLRTQPTKKLKNEVNKQIAAYLDDCAKQHVLMPAGCPMSYSTTARVRSDSIHWSIADYPSAEIVAFDGSWALRPLTVKAHLEVTEQDLRTGRYTEQTVDSDFGFTAGLKVSTTKVRVTPASGE</sequence>
<proteinExistence type="predicted"/>
<dbReference type="Proteomes" id="UP001501257">
    <property type="component" value="Unassembled WGS sequence"/>
</dbReference>
<name>A0ABP9TNT8_9MICC</name>
<keyword evidence="3" id="KW-1185">Reference proteome</keyword>
<gene>
    <name evidence="2" type="ORF">GCM10025778_27900</name>
</gene>
<evidence type="ECO:0000313" key="2">
    <source>
        <dbReference type="EMBL" id="GAA5228257.1"/>
    </source>
</evidence>